<protein>
    <submittedName>
        <fullName evidence="1">YdeI/OmpD-associated family protein</fullName>
    </submittedName>
</protein>
<evidence type="ECO:0000313" key="1">
    <source>
        <dbReference type="EMBL" id="MFD1631034.1"/>
    </source>
</evidence>
<dbReference type="EMBL" id="JBHUDG010000038">
    <property type="protein sequence ID" value="MFD1631034.1"/>
    <property type="molecule type" value="Genomic_DNA"/>
</dbReference>
<sequence length="167" mass="19281">MVEFTAEIEKFDKKGEKSNWTYILVPAAVANSVKADWRKSFRVKGTLDQFLISGVALIPLGEGDFILPFNQQIKKGVNKKVGQTVLVRLEEDKNFKIEIPDDLFDCLSEQPHLMEGFVTLPKSHQNYFIKWINEAKTVETRVKRLTQTVIAMDNKWTYSEMIRANKK</sequence>
<gene>
    <name evidence="1" type="ORF">ACFSAH_14245</name>
</gene>
<dbReference type="Pfam" id="PF08922">
    <property type="entry name" value="DUF1905"/>
    <property type="match status" value="1"/>
</dbReference>
<proteinExistence type="predicted"/>
<accession>A0ABW4IF78</accession>
<dbReference type="Gene3D" id="2.40.30.100">
    <property type="entry name" value="AF2212/PG0164-like"/>
    <property type="match status" value="1"/>
</dbReference>
<organism evidence="1 2">
    <name type="scientific">Pseudopedobacter beijingensis</name>
    <dbReference type="NCBI Taxonomy" id="1207056"/>
    <lineage>
        <taxon>Bacteria</taxon>
        <taxon>Pseudomonadati</taxon>
        <taxon>Bacteroidota</taxon>
        <taxon>Sphingobacteriia</taxon>
        <taxon>Sphingobacteriales</taxon>
        <taxon>Sphingobacteriaceae</taxon>
        <taxon>Pseudopedobacter</taxon>
    </lineage>
</organism>
<dbReference type="InterPro" id="IPR037079">
    <property type="entry name" value="AF2212/PG0164-like_sf"/>
</dbReference>
<comment type="caution">
    <text evidence="1">The sequence shown here is derived from an EMBL/GenBank/DDBJ whole genome shotgun (WGS) entry which is preliminary data.</text>
</comment>
<dbReference type="Pfam" id="PF13376">
    <property type="entry name" value="OmdA"/>
    <property type="match status" value="1"/>
</dbReference>
<dbReference type="InterPro" id="IPR015018">
    <property type="entry name" value="DUF1905"/>
</dbReference>
<keyword evidence="2" id="KW-1185">Reference proteome</keyword>
<reference evidence="2" key="1">
    <citation type="journal article" date="2019" name="Int. J. Syst. Evol. Microbiol.">
        <title>The Global Catalogue of Microorganisms (GCM) 10K type strain sequencing project: providing services to taxonomists for standard genome sequencing and annotation.</title>
        <authorList>
            <consortium name="The Broad Institute Genomics Platform"/>
            <consortium name="The Broad Institute Genome Sequencing Center for Infectious Disease"/>
            <person name="Wu L."/>
            <person name="Ma J."/>
        </authorList>
    </citation>
    <scope>NUCLEOTIDE SEQUENCE [LARGE SCALE GENOMIC DNA]</scope>
    <source>
        <strain evidence="2">CCUG 53762</strain>
    </source>
</reference>
<dbReference type="RefSeq" id="WP_379663406.1">
    <property type="nucleotide sequence ID" value="NZ_JBHUDG010000038.1"/>
</dbReference>
<dbReference type="SUPFAM" id="SSF141694">
    <property type="entry name" value="AF2212/PG0164-like"/>
    <property type="match status" value="1"/>
</dbReference>
<name>A0ABW4IF78_9SPHI</name>
<evidence type="ECO:0000313" key="2">
    <source>
        <dbReference type="Proteomes" id="UP001597118"/>
    </source>
</evidence>
<dbReference type="Proteomes" id="UP001597118">
    <property type="component" value="Unassembled WGS sequence"/>
</dbReference>